<proteinExistence type="predicted"/>
<evidence type="ECO:0000256" key="1">
    <source>
        <dbReference type="SAM" id="MobiDB-lite"/>
    </source>
</evidence>
<keyword evidence="2" id="KW-0472">Membrane</keyword>
<sequence length="659" mass="74479">MDYEDNSVNNGYQSDEKDEATRVIEDDTYTISDSESTTNVTSLIDTNVIQGELNRKYNYYSTMVVDMFDLIVFLCLFHVIHANVETLQFESACVKESTVVQLRLRCSLYEHIEIIRVIYGYSKQRLTNQCQFSIYDCIQEGASENILSCNGKQTCAIDLTKTEMFSTTITTKGVPTCSDFNYVQVNFGCVLDAKDICDSWKDEAAIIHLSHTNSKEKQHNECQCKVRSSLSSGQVLLRAREINRQFGNLKDLRPSKDSNTNCKTTTYLEISTDRSERKCMDNLPSNGNALFGSGSHNFTLNYIRNDPSSELFFYFELTASPIKSDHYVQIICNWARRTTTVRTTLARARKRKLTTINMSYGLKLSRLDLIRHPPTSNDNLEVDEDASISSAVDVDETEATTVINEPASGEDEETDTAKNHKIKPLKSKKKGKAESSKAISIETTTTDTLSVVNDEQWLPLLSADSFDSLSASEQFFPFNNDSFMNSAQASIVPVEQQSRMKLSKAKVFMMSSLLVSITTFILCIYCVKVTQCGCIQRLKINFTIALLFCCEAGKLLFSSSNKTNSNTPTSTIDRYPHHNRHRRSPSLPADDYRSADYYMNHTVNNFHTMQSIYDYDGGGGGGEKSVYNIDNYTEDNYGNQPPRSMYTTQYDRYSAVDTC</sequence>
<dbReference type="EMBL" id="CAJNYD010001874">
    <property type="protein sequence ID" value="CAF3375037.1"/>
    <property type="molecule type" value="Genomic_DNA"/>
</dbReference>
<keyword evidence="2" id="KW-0812">Transmembrane</keyword>
<feature type="region of interest" description="Disordered" evidence="1">
    <location>
        <begin position="403"/>
        <end position="437"/>
    </location>
</feature>
<protein>
    <recommendedName>
        <fullName evidence="5">SUEL-type lectin domain-containing protein</fullName>
    </recommendedName>
</protein>
<gene>
    <name evidence="3" type="ORF">LUA448_LOCUS15222</name>
</gene>
<feature type="transmembrane region" description="Helical" evidence="2">
    <location>
        <begin position="507"/>
        <end position="527"/>
    </location>
</feature>
<evidence type="ECO:0000313" key="3">
    <source>
        <dbReference type="EMBL" id="CAF3375037.1"/>
    </source>
</evidence>
<feature type="compositionally biased region" description="Basic residues" evidence="1">
    <location>
        <begin position="419"/>
        <end position="431"/>
    </location>
</feature>
<accession>A0A817Y7D1</accession>
<evidence type="ECO:0000256" key="2">
    <source>
        <dbReference type="SAM" id="Phobius"/>
    </source>
</evidence>
<feature type="region of interest" description="Disordered" evidence="1">
    <location>
        <begin position="561"/>
        <end position="589"/>
    </location>
</feature>
<name>A0A817Y7D1_9BILA</name>
<keyword evidence="2" id="KW-1133">Transmembrane helix</keyword>
<evidence type="ECO:0000313" key="4">
    <source>
        <dbReference type="Proteomes" id="UP000663833"/>
    </source>
</evidence>
<organism evidence="3 4">
    <name type="scientific">Rotaria socialis</name>
    <dbReference type="NCBI Taxonomy" id="392032"/>
    <lineage>
        <taxon>Eukaryota</taxon>
        <taxon>Metazoa</taxon>
        <taxon>Spiralia</taxon>
        <taxon>Gnathifera</taxon>
        <taxon>Rotifera</taxon>
        <taxon>Eurotatoria</taxon>
        <taxon>Bdelloidea</taxon>
        <taxon>Philodinida</taxon>
        <taxon>Philodinidae</taxon>
        <taxon>Rotaria</taxon>
    </lineage>
</organism>
<evidence type="ECO:0008006" key="5">
    <source>
        <dbReference type="Google" id="ProtNLM"/>
    </source>
</evidence>
<reference evidence="3" key="1">
    <citation type="submission" date="2021-02" db="EMBL/GenBank/DDBJ databases">
        <authorList>
            <person name="Nowell W R."/>
        </authorList>
    </citation>
    <scope>NUCLEOTIDE SEQUENCE</scope>
</reference>
<dbReference type="Proteomes" id="UP000663833">
    <property type="component" value="Unassembled WGS sequence"/>
</dbReference>
<dbReference type="AlphaFoldDB" id="A0A817Y7D1"/>
<feature type="compositionally biased region" description="Low complexity" evidence="1">
    <location>
        <begin position="561"/>
        <end position="571"/>
    </location>
</feature>
<comment type="caution">
    <text evidence="3">The sequence shown here is derived from an EMBL/GenBank/DDBJ whole genome shotgun (WGS) entry which is preliminary data.</text>
</comment>
<dbReference type="CDD" id="cd22823">
    <property type="entry name" value="Gal_Rha_Lectin"/>
    <property type="match status" value="1"/>
</dbReference>